<evidence type="ECO:0000313" key="1">
    <source>
        <dbReference type="EMBL" id="BAF37783.1"/>
    </source>
</evidence>
<accession>A0PAC0</accession>
<name>A0PAC0_IPOTF</name>
<sequence length="59" mass="6596">MTISNKLRGNHAYWPLKTEPKEELELTRQNGVSKWDGRSVGKLCYGPTCTLRGGPGLYS</sequence>
<organism evidence="1">
    <name type="scientific">Ipomoea trifida</name>
    <name type="common">Morning glory</name>
    <dbReference type="NCBI Taxonomy" id="35884"/>
    <lineage>
        <taxon>Eukaryota</taxon>
        <taxon>Viridiplantae</taxon>
        <taxon>Streptophyta</taxon>
        <taxon>Embryophyta</taxon>
        <taxon>Tracheophyta</taxon>
        <taxon>Spermatophyta</taxon>
        <taxon>Magnoliopsida</taxon>
        <taxon>eudicotyledons</taxon>
        <taxon>Gunneridae</taxon>
        <taxon>Pentapetalae</taxon>
        <taxon>asterids</taxon>
        <taxon>lamiids</taxon>
        <taxon>Solanales</taxon>
        <taxon>Convolvulaceae</taxon>
        <taxon>Ipomoeeae</taxon>
        <taxon>Ipomoea</taxon>
    </lineage>
</organism>
<protein>
    <submittedName>
        <fullName evidence="1">Uncharacterized protein</fullName>
    </submittedName>
</protein>
<proteinExistence type="predicted"/>
<dbReference type="EMBL" id="AB263748">
    <property type="protein sequence ID" value="BAF37783.1"/>
    <property type="molecule type" value="Genomic_DNA"/>
</dbReference>
<reference evidence="1" key="1">
    <citation type="journal article" date="2007" name="Sex. Plant Reprod.">
        <title>Physical size of the S locus region defined by genetic recombination and genome sequencing in Ipomoea trifida, Convolvulaceae.</title>
        <authorList>
            <person name="Rahman M.H."/>
            <person name="Tsuchiya T."/>
            <person name="Suwabe K."/>
            <person name="Kohori J."/>
            <person name="Tomita R.N."/>
            <person name="Kagaya Y."/>
            <person name="Kobayashi I."/>
            <person name="Kakeda K."/>
            <person name="Kowyama Y."/>
        </authorList>
    </citation>
    <scope>NUCLEOTIDE SEQUENCE</scope>
</reference>
<dbReference type="AlphaFoldDB" id="A0PAC0"/>